<proteinExistence type="predicted"/>
<evidence type="ECO:0000313" key="2">
    <source>
        <dbReference type="Proteomes" id="UP000789920"/>
    </source>
</evidence>
<gene>
    <name evidence="1" type="ORF">RPERSI_LOCUS9111</name>
</gene>
<feature type="non-terminal residue" evidence="1">
    <location>
        <position position="1"/>
    </location>
</feature>
<keyword evidence="2" id="KW-1185">Reference proteome</keyword>
<organism evidence="1 2">
    <name type="scientific">Racocetra persica</name>
    <dbReference type="NCBI Taxonomy" id="160502"/>
    <lineage>
        <taxon>Eukaryota</taxon>
        <taxon>Fungi</taxon>
        <taxon>Fungi incertae sedis</taxon>
        <taxon>Mucoromycota</taxon>
        <taxon>Glomeromycotina</taxon>
        <taxon>Glomeromycetes</taxon>
        <taxon>Diversisporales</taxon>
        <taxon>Gigasporaceae</taxon>
        <taxon>Racocetra</taxon>
    </lineage>
</organism>
<sequence>GIRSSSNHDVSHGLNLAREIHRGLRPSILTHVPKLVAELIVKCWNTCPGKIPISKEICDNISIWNNNILSNESNEFTAQIKMVDET</sequence>
<protein>
    <submittedName>
        <fullName evidence="1">5893_t:CDS:1</fullName>
    </submittedName>
</protein>
<name>A0ACA9P1T6_9GLOM</name>
<evidence type="ECO:0000313" key="1">
    <source>
        <dbReference type="EMBL" id="CAG8680918.1"/>
    </source>
</evidence>
<reference evidence="1" key="1">
    <citation type="submission" date="2021-06" db="EMBL/GenBank/DDBJ databases">
        <authorList>
            <person name="Kallberg Y."/>
            <person name="Tangrot J."/>
            <person name="Rosling A."/>
        </authorList>
    </citation>
    <scope>NUCLEOTIDE SEQUENCE</scope>
    <source>
        <strain evidence="1">MA461A</strain>
    </source>
</reference>
<accession>A0ACA9P1T6</accession>
<dbReference type="Proteomes" id="UP000789920">
    <property type="component" value="Unassembled WGS sequence"/>
</dbReference>
<comment type="caution">
    <text evidence="1">The sequence shown here is derived from an EMBL/GenBank/DDBJ whole genome shotgun (WGS) entry which is preliminary data.</text>
</comment>
<dbReference type="EMBL" id="CAJVQC010016925">
    <property type="protein sequence ID" value="CAG8680918.1"/>
    <property type="molecule type" value="Genomic_DNA"/>
</dbReference>